<dbReference type="RefSeq" id="WP_090299918.1">
    <property type="nucleotide sequence ID" value="NZ_CP098807.1"/>
</dbReference>
<name>A0A9Q8Y7E8_ENSAD</name>
<reference evidence="1" key="1">
    <citation type="submission" date="2022-06" db="EMBL/GenBank/DDBJ databases">
        <title>Physiological and biochemical characterization and genomic elucidation of a strain of the genus Ensifer adhaerens M8 that combines arsenic oxidation and chromium reduction.</title>
        <authorList>
            <person name="Li X."/>
            <person name="Yu c."/>
        </authorList>
    </citation>
    <scope>NUCLEOTIDE SEQUENCE</scope>
    <source>
        <strain evidence="1">M8</strain>
    </source>
</reference>
<dbReference type="EMBL" id="CP098807">
    <property type="protein sequence ID" value="USJ22484.1"/>
    <property type="molecule type" value="Genomic_DNA"/>
</dbReference>
<dbReference type="Proteomes" id="UP001055460">
    <property type="component" value="Chromosome"/>
</dbReference>
<organism evidence="1 2">
    <name type="scientific">Ensifer adhaerens</name>
    <name type="common">Sinorhizobium morelense</name>
    <dbReference type="NCBI Taxonomy" id="106592"/>
    <lineage>
        <taxon>Bacteria</taxon>
        <taxon>Pseudomonadati</taxon>
        <taxon>Pseudomonadota</taxon>
        <taxon>Alphaproteobacteria</taxon>
        <taxon>Hyphomicrobiales</taxon>
        <taxon>Rhizobiaceae</taxon>
        <taxon>Sinorhizobium/Ensifer group</taxon>
        <taxon>Ensifer</taxon>
    </lineage>
</organism>
<accession>A0A9Q8Y7E8</accession>
<gene>
    <name evidence="1" type="ORF">NE863_14385</name>
</gene>
<sequence>MTDPQNELKLSAFKFHEQAVRASVGGKPLALDVLELGGEILVVLTWLGNSERGLRKPEYVLPLSAVAHQALSNDQDAKYKWAIGAPLPQSLFDGSASRQFRRQFGVKSGPALTLPLKPPHH</sequence>
<dbReference type="AlphaFoldDB" id="A0A9Q8Y7E8"/>
<proteinExistence type="predicted"/>
<evidence type="ECO:0000313" key="2">
    <source>
        <dbReference type="Proteomes" id="UP001055460"/>
    </source>
</evidence>
<protein>
    <submittedName>
        <fullName evidence="1">Uncharacterized protein</fullName>
    </submittedName>
</protein>
<evidence type="ECO:0000313" key="1">
    <source>
        <dbReference type="EMBL" id="USJ22484.1"/>
    </source>
</evidence>